<proteinExistence type="inferred from homology"/>
<dbReference type="GO" id="GO:0006357">
    <property type="term" value="P:regulation of transcription by RNA polymerase II"/>
    <property type="evidence" value="ECO:0007669"/>
    <property type="project" value="TreeGrafter"/>
</dbReference>
<feature type="compositionally biased region" description="Polar residues" evidence="6">
    <location>
        <begin position="238"/>
        <end position="247"/>
    </location>
</feature>
<name>A0A8B8DDL6_CRAVI</name>
<gene>
    <name evidence="8" type="primary">LOC111126022</name>
</gene>
<comment type="similarity">
    <text evidence="2">Belongs to the TADA1 family.</text>
</comment>
<dbReference type="OrthoDB" id="10264870at2759"/>
<feature type="compositionally biased region" description="Polar residues" evidence="6">
    <location>
        <begin position="217"/>
        <end position="227"/>
    </location>
</feature>
<evidence type="ECO:0000256" key="1">
    <source>
        <dbReference type="ARBA" id="ARBA00004123"/>
    </source>
</evidence>
<evidence type="ECO:0000256" key="6">
    <source>
        <dbReference type="SAM" id="MobiDB-lite"/>
    </source>
</evidence>
<evidence type="ECO:0000313" key="7">
    <source>
        <dbReference type="Proteomes" id="UP000694844"/>
    </source>
</evidence>
<comment type="subcellular location">
    <subcellularLocation>
        <location evidence="1">Nucleus</location>
    </subcellularLocation>
</comment>
<keyword evidence="5" id="KW-0539">Nucleus</keyword>
<dbReference type="CDD" id="cd22934">
    <property type="entry name" value="HFD_TADA1"/>
    <property type="match status" value="1"/>
</dbReference>
<sequence>MAASIDLNVAKKNLQDSLGDEMKLYLQNLKSWFKQKITKEEFDIEARKLLSENSVNLHNEFLLAIISRCQTLSSSLVPRENSITGKTSDLTKNSKPGDLAKHVKSKLNKLRRKPLASKGPQRFLVANPLSKFPLASLKGAEDAEFASRDMVLPDITMVHGRMLVCAWEVGLEEVTDTTVKLVMQTIENVLKNLLTLILSQRNGYKVREKKMRFAMGSSTKNPYQRQSYNKHDSRTESEATTVTSSGSHVPCLKHTTELREEEGVYQLALSQPLPPNPPVSMFDLFHALQSHPSIIPSHPVYETALQRAIHHLFHPSHENMNQEVIHQQEQQLAPRLASTNR</sequence>
<dbReference type="PANTHER" id="PTHR21277:SF5">
    <property type="entry name" value="TRANSCRIPTIONAL ADAPTER 1"/>
    <property type="match status" value="1"/>
</dbReference>
<keyword evidence="3" id="KW-0805">Transcription regulation</keyword>
<reference evidence="8" key="1">
    <citation type="submission" date="2025-08" db="UniProtKB">
        <authorList>
            <consortium name="RefSeq"/>
        </authorList>
    </citation>
    <scope>IDENTIFICATION</scope>
    <source>
        <tissue evidence="8">Whole sample</tissue>
    </source>
</reference>
<dbReference type="InterPro" id="IPR024738">
    <property type="entry name" value="Hfi1/Tada1"/>
</dbReference>
<keyword evidence="4" id="KW-0804">Transcription</keyword>
<evidence type="ECO:0000256" key="3">
    <source>
        <dbReference type="ARBA" id="ARBA00023015"/>
    </source>
</evidence>
<dbReference type="GeneID" id="111126022"/>
<evidence type="ECO:0000256" key="2">
    <source>
        <dbReference type="ARBA" id="ARBA00010314"/>
    </source>
</evidence>
<protein>
    <submittedName>
        <fullName evidence="8">Transcriptional adapter 1-like</fullName>
    </submittedName>
</protein>
<dbReference type="KEGG" id="cvn:111126022"/>
<organism evidence="7 8">
    <name type="scientific">Crassostrea virginica</name>
    <name type="common">Eastern oyster</name>
    <dbReference type="NCBI Taxonomy" id="6565"/>
    <lineage>
        <taxon>Eukaryota</taxon>
        <taxon>Metazoa</taxon>
        <taxon>Spiralia</taxon>
        <taxon>Lophotrochozoa</taxon>
        <taxon>Mollusca</taxon>
        <taxon>Bivalvia</taxon>
        <taxon>Autobranchia</taxon>
        <taxon>Pteriomorphia</taxon>
        <taxon>Ostreida</taxon>
        <taxon>Ostreoidea</taxon>
        <taxon>Ostreidae</taxon>
        <taxon>Crassostrea</taxon>
    </lineage>
</organism>
<evidence type="ECO:0000313" key="8">
    <source>
        <dbReference type="RefSeq" id="XP_022326093.1"/>
    </source>
</evidence>
<keyword evidence="7" id="KW-1185">Reference proteome</keyword>
<accession>A0A8B8DDL6</accession>
<dbReference type="GO" id="GO:0005634">
    <property type="term" value="C:nucleus"/>
    <property type="evidence" value="ECO:0007669"/>
    <property type="project" value="UniProtKB-SubCell"/>
</dbReference>
<dbReference type="PANTHER" id="PTHR21277">
    <property type="entry name" value="TRANSCRIPTIONAL ADAPTER 1"/>
    <property type="match status" value="1"/>
</dbReference>
<dbReference type="Pfam" id="PF12767">
    <property type="entry name" value="SAGA-Tad1"/>
    <property type="match status" value="1"/>
</dbReference>
<evidence type="ECO:0000256" key="4">
    <source>
        <dbReference type="ARBA" id="ARBA00023163"/>
    </source>
</evidence>
<evidence type="ECO:0000256" key="5">
    <source>
        <dbReference type="ARBA" id="ARBA00023242"/>
    </source>
</evidence>
<dbReference type="GO" id="GO:0003713">
    <property type="term" value="F:transcription coactivator activity"/>
    <property type="evidence" value="ECO:0007669"/>
    <property type="project" value="TreeGrafter"/>
</dbReference>
<dbReference type="GO" id="GO:0000124">
    <property type="term" value="C:SAGA complex"/>
    <property type="evidence" value="ECO:0007669"/>
    <property type="project" value="TreeGrafter"/>
</dbReference>
<dbReference type="Proteomes" id="UP000694844">
    <property type="component" value="Chromosome 3"/>
</dbReference>
<feature type="region of interest" description="Disordered" evidence="6">
    <location>
        <begin position="217"/>
        <end position="249"/>
    </location>
</feature>
<dbReference type="AlphaFoldDB" id="A0A8B8DDL6"/>
<dbReference type="RefSeq" id="XP_022326093.1">
    <property type="nucleotide sequence ID" value="XM_022470385.1"/>
</dbReference>